<gene>
    <name evidence="2" type="ORF">FQN60_006126</name>
</gene>
<reference evidence="2 3" key="1">
    <citation type="submission" date="2019-08" db="EMBL/GenBank/DDBJ databases">
        <title>A chromosome-level genome assembly, high-density linkage maps, and genome scans reveal the genomic architecture of hybrid incompatibilities underlying speciation via character displacement in darters (Percidae: Etheostominae).</title>
        <authorList>
            <person name="Moran R.L."/>
            <person name="Catchen J.M."/>
            <person name="Fuller R.C."/>
        </authorList>
    </citation>
    <scope>NUCLEOTIDE SEQUENCE [LARGE SCALE GENOMIC DNA]</scope>
    <source>
        <strain evidence="2">EspeVRDwgs_2016</strain>
        <tissue evidence="2">Muscle</tissue>
    </source>
</reference>
<accession>A0A5J5CNZ3</accession>
<proteinExistence type="predicted"/>
<dbReference type="AlphaFoldDB" id="A0A5J5CNZ3"/>
<keyword evidence="3" id="KW-1185">Reference proteome</keyword>
<sequence length="854" mass="93437">MDNDGALEGEEKKQSKSDQISRRSKVSQPPTMLRPRPVRPLEMSMVVSQPGMMGQVAGSQARVEGVEERLRPKIEETYSNLIDPKIIFQNKKSNFKRGLTRGRLCLLLTQGSRGGTKHAGYTLNLNPTLSVSLHEGPTAIWFSASVFLFQRLYPNSSSTTSSSSSVSAGLPGVSVSVSVSVSPTWGTTGRRTALVGDVFASSRFASCYATDGLQLSPHWSLLPMTAAYETDTKGPILSSRTVLQDVLDKNASHHLTVVQPAAHPSATDDTDTQGLAWRSKELHPEEAWVATAVLPHVWSNERVSSEHGAGLSIGQVGCKLPVYGEDEIANAQPSVPADGPTGNNTADQHSQTIFQGAHGHPYESDHDLSNSEERKRQTSPGRTLECCLQGRMALQSRDAHPTSPDELSAGVIQVCATAATMKSNQGRLESVVLHPRTDRRKPRSHTGGLHFVRLNFERQYNNKKPQKYTPCPEGELYNSTEASYSSVIQLTLAAQRSHNVILRQIQYKRNTALRQKECMWFYREKLFLFKEYRQWFGYSYLDLAEVGSLQGLDSILQTGVLQVGGVDIHESVSWQQSAILLGHTAGNQRANHDHRLGRVQWVLWRGQSRKVHSIFWISNSHIAKGDPITSCVTLSSATAFTSESSATRTLLSSLLRLLSLQLHHDNGGGGDGGARGQGADARGHCRGNLIRPEVPPDQLKVDCLARVSEHFHCLLIGVSLDVNAINLQWAIVCEPIDKKRAGTAGEHHRHDSREGGILIHRTPGNHQLHPVAALPEDLGHLFTAHAVQVSVSNSEDVVPTTQAAILSYASRKDGFDDNPGSLSSHNTEAKTGAVVDQLNCFHVLPLGIVKDKKH</sequence>
<evidence type="ECO:0000313" key="3">
    <source>
        <dbReference type="Proteomes" id="UP000327493"/>
    </source>
</evidence>
<dbReference type="EMBL" id="VOFY01000019">
    <property type="protein sequence ID" value="KAA8582455.1"/>
    <property type="molecule type" value="Genomic_DNA"/>
</dbReference>
<evidence type="ECO:0000256" key="1">
    <source>
        <dbReference type="SAM" id="MobiDB-lite"/>
    </source>
</evidence>
<feature type="region of interest" description="Disordered" evidence="1">
    <location>
        <begin position="356"/>
        <end position="384"/>
    </location>
</feature>
<name>A0A5J5CNZ3_9PERO</name>
<protein>
    <submittedName>
        <fullName evidence="2">Uncharacterized protein</fullName>
    </submittedName>
</protein>
<organism evidence="2 3">
    <name type="scientific">Etheostoma spectabile</name>
    <name type="common">orangethroat darter</name>
    <dbReference type="NCBI Taxonomy" id="54343"/>
    <lineage>
        <taxon>Eukaryota</taxon>
        <taxon>Metazoa</taxon>
        <taxon>Chordata</taxon>
        <taxon>Craniata</taxon>
        <taxon>Vertebrata</taxon>
        <taxon>Euteleostomi</taxon>
        <taxon>Actinopterygii</taxon>
        <taxon>Neopterygii</taxon>
        <taxon>Teleostei</taxon>
        <taxon>Neoteleostei</taxon>
        <taxon>Acanthomorphata</taxon>
        <taxon>Eupercaria</taxon>
        <taxon>Perciformes</taxon>
        <taxon>Percoidei</taxon>
        <taxon>Percidae</taxon>
        <taxon>Etheostomatinae</taxon>
        <taxon>Etheostoma</taxon>
    </lineage>
</organism>
<feature type="compositionally biased region" description="Basic and acidic residues" evidence="1">
    <location>
        <begin position="9"/>
        <end position="21"/>
    </location>
</feature>
<evidence type="ECO:0000313" key="2">
    <source>
        <dbReference type="EMBL" id="KAA8582455.1"/>
    </source>
</evidence>
<feature type="region of interest" description="Disordered" evidence="1">
    <location>
        <begin position="1"/>
        <end position="39"/>
    </location>
</feature>
<comment type="caution">
    <text evidence="2">The sequence shown here is derived from an EMBL/GenBank/DDBJ whole genome shotgun (WGS) entry which is preliminary data.</text>
</comment>
<dbReference type="Proteomes" id="UP000327493">
    <property type="component" value="Chromosome 19"/>
</dbReference>
<feature type="compositionally biased region" description="Basic and acidic residues" evidence="1">
    <location>
        <begin position="360"/>
        <end position="376"/>
    </location>
</feature>